<evidence type="ECO:0000256" key="4">
    <source>
        <dbReference type="ARBA" id="ARBA00022833"/>
    </source>
</evidence>
<evidence type="ECO:0000256" key="3">
    <source>
        <dbReference type="ARBA" id="ARBA00022771"/>
    </source>
</evidence>
<name>A0A8X7Z0K4_POPTO</name>
<dbReference type="OrthoDB" id="514967at2759"/>
<evidence type="ECO:0000259" key="11">
    <source>
        <dbReference type="PROSITE" id="PS51141"/>
    </source>
</evidence>
<evidence type="ECO:0000256" key="2">
    <source>
        <dbReference type="ARBA" id="ARBA00022723"/>
    </source>
</evidence>
<dbReference type="PROSITE" id="PS51141">
    <property type="entry name" value="ZF_SBP"/>
    <property type="match status" value="1"/>
</dbReference>
<dbReference type="PANTHER" id="PTHR31251:SF102">
    <property type="entry name" value="SBP-TYPE DOMAIN-CONTAINING PROTEIN"/>
    <property type="match status" value="1"/>
</dbReference>
<dbReference type="Proteomes" id="UP000886885">
    <property type="component" value="Chromosome 10D"/>
</dbReference>
<evidence type="ECO:0000256" key="6">
    <source>
        <dbReference type="ARBA" id="ARBA00023125"/>
    </source>
</evidence>
<keyword evidence="7" id="KW-0804">Transcription</keyword>
<comment type="subcellular location">
    <subcellularLocation>
        <location evidence="1">Nucleus</location>
    </subcellularLocation>
</comment>
<gene>
    <name evidence="12" type="ORF">POTOM_038297</name>
</gene>
<dbReference type="GO" id="GO:0005634">
    <property type="term" value="C:nucleus"/>
    <property type="evidence" value="ECO:0007669"/>
    <property type="project" value="UniProtKB-SubCell"/>
</dbReference>
<dbReference type="PANTHER" id="PTHR31251">
    <property type="entry name" value="SQUAMOSA PROMOTER-BINDING-LIKE PROTEIN 4"/>
    <property type="match status" value="1"/>
</dbReference>
<dbReference type="AlphaFoldDB" id="A0A8X7Z0K4"/>
<dbReference type="GO" id="GO:0003677">
    <property type="term" value="F:DNA binding"/>
    <property type="evidence" value="ECO:0007669"/>
    <property type="project" value="UniProtKB-KW"/>
</dbReference>
<dbReference type="Pfam" id="PF03110">
    <property type="entry name" value="SBP"/>
    <property type="match status" value="1"/>
</dbReference>
<dbReference type="FunFam" id="4.10.1100.10:FF:000001">
    <property type="entry name" value="Squamosa promoter-binding-like protein 14"/>
    <property type="match status" value="1"/>
</dbReference>
<keyword evidence="5" id="KW-0805">Transcription regulation</keyword>
<dbReference type="InterPro" id="IPR004333">
    <property type="entry name" value="SBP_dom"/>
</dbReference>
<keyword evidence="2" id="KW-0479">Metal-binding</keyword>
<feature type="region of interest" description="Disordered" evidence="10">
    <location>
        <begin position="1"/>
        <end position="23"/>
    </location>
</feature>
<comment type="caution">
    <text evidence="12">The sequence shown here is derived from an EMBL/GenBank/DDBJ whole genome shotgun (WGS) entry which is preliminary data.</text>
</comment>
<keyword evidence="3 9" id="KW-0863">Zinc-finger</keyword>
<evidence type="ECO:0000313" key="13">
    <source>
        <dbReference type="Proteomes" id="UP000886885"/>
    </source>
</evidence>
<evidence type="ECO:0000256" key="8">
    <source>
        <dbReference type="ARBA" id="ARBA00023242"/>
    </source>
</evidence>
<organism evidence="12 13">
    <name type="scientific">Populus tomentosa</name>
    <name type="common">Chinese white poplar</name>
    <dbReference type="NCBI Taxonomy" id="118781"/>
    <lineage>
        <taxon>Eukaryota</taxon>
        <taxon>Viridiplantae</taxon>
        <taxon>Streptophyta</taxon>
        <taxon>Embryophyta</taxon>
        <taxon>Tracheophyta</taxon>
        <taxon>Spermatophyta</taxon>
        <taxon>Magnoliopsida</taxon>
        <taxon>eudicotyledons</taxon>
        <taxon>Gunneridae</taxon>
        <taxon>Pentapetalae</taxon>
        <taxon>rosids</taxon>
        <taxon>fabids</taxon>
        <taxon>Malpighiales</taxon>
        <taxon>Salicaceae</taxon>
        <taxon>Saliceae</taxon>
        <taxon>Populus</taxon>
    </lineage>
</organism>
<evidence type="ECO:0000313" key="12">
    <source>
        <dbReference type="EMBL" id="KAG6757968.1"/>
    </source>
</evidence>
<dbReference type="EMBL" id="JAAWWB010000020">
    <property type="protein sequence ID" value="KAG6757968.1"/>
    <property type="molecule type" value="Genomic_DNA"/>
</dbReference>
<dbReference type="GO" id="GO:0008270">
    <property type="term" value="F:zinc ion binding"/>
    <property type="evidence" value="ECO:0007669"/>
    <property type="project" value="UniProtKB-KW"/>
</dbReference>
<feature type="compositionally biased region" description="Polar residues" evidence="10">
    <location>
        <begin position="8"/>
        <end position="23"/>
    </location>
</feature>
<dbReference type="InterPro" id="IPR044817">
    <property type="entry name" value="SBP-like"/>
</dbReference>
<sequence length="698" mass="77281">MPSLPARQGQSPALLTIPNSHPTSGLPFTTGTRPLRYFFERKKIIRLTPSSVPQLFAFVHTVCSYTFVLLMDFWSYASEGKGLLFSDEIDLSADAFTRSRKASIGCDTEAVESAESLDLGFSEIPRKPFHGSKTGAGMFGGSCVGIDSSKLVVGSPNCVIASNSSMESRSNHLNSRMESNSQDSSLFDLKLGRLADCKDAQNSRFSKERFLLSSASPTAQAKRAPMASLRPRISFCQVYDCNKDLSSSKDYHKRHKVCEVHTKTPLVIVNGNEQRFCQQCSRFHLLVEFDDVKRSCRKRLAGHNERRRKPQFGTLSVKPLKLLHPYQSTKFLGTSLPKRTSFLFPNMLPGGTFCPQSYEEDNWRKHVKLEENSIYSSPSAIPVRNGQLVPKSFLHLQGNRIQKTCGISPLDTEDLTISNTATTIHELAGVSHSSCALSLLSAAESQDLSHSAGNIMVSQAGGACQTLGFANKSLGIGSSEKYVPIGINSFGMNFIEVDSMGPFGVSGSGHVADLKVETDGFLHQSDFLNAKHCVSPENESTVDWLQLSSHLQRVEQQRNSMKVKHENEDFCSFGATYRCTTLFLDEKVINLALMQRRDLVAICIPASNIITNFIDAIDNEPLETSVSVCKYIPLLKRYITRTVYGFSIIVRGCKFDVAGCFRDNILRLSFANTMLVEKLIAKLCTTEYIIEELSPSVH</sequence>
<reference evidence="12" key="1">
    <citation type="journal article" date="2020" name="bioRxiv">
        <title>Hybrid origin of Populus tomentosa Carr. identified through genome sequencing and phylogenomic analysis.</title>
        <authorList>
            <person name="An X."/>
            <person name="Gao K."/>
            <person name="Chen Z."/>
            <person name="Li J."/>
            <person name="Yang X."/>
            <person name="Yang X."/>
            <person name="Zhou J."/>
            <person name="Guo T."/>
            <person name="Zhao T."/>
            <person name="Huang S."/>
            <person name="Miao D."/>
            <person name="Khan W.U."/>
            <person name="Rao P."/>
            <person name="Ye M."/>
            <person name="Lei B."/>
            <person name="Liao W."/>
            <person name="Wang J."/>
            <person name="Ji L."/>
            <person name="Li Y."/>
            <person name="Guo B."/>
            <person name="Mustafa N.S."/>
            <person name="Li S."/>
            <person name="Yun Q."/>
            <person name="Keller S.R."/>
            <person name="Mao J."/>
            <person name="Zhang R."/>
            <person name="Strauss S.H."/>
        </authorList>
    </citation>
    <scope>NUCLEOTIDE SEQUENCE</scope>
    <source>
        <strain evidence="12">GM15</strain>
        <tissue evidence="12">Leaf</tissue>
    </source>
</reference>
<evidence type="ECO:0000256" key="1">
    <source>
        <dbReference type="ARBA" id="ARBA00004123"/>
    </source>
</evidence>
<keyword evidence="6" id="KW-0238">DNA-binding</keyword>
<feature type="domain" description="SBP-type" evidence="11">
    <location>
        <begin position="233"/>
        <end position="310"/>
    </location>
</feature>
<evidence type="ECO:0000256" key="9">
    <source>
        <dbReference type="PROSITE-ProRule" id="PRU00470"/>
    </source>
</evidence>
<accession>A0A8X7Z0K4</accession>
<evidence type="ECO:0000256" key="7">
    <source>
        <dbReference type="ARBA" id="ARBA00023163"/>
    </source>
</evidence>
<keyword evidence="4" id="KW-0862">Zinc</keyword>
<evidence type="ECO:0000256" key="5">
    <source>
        <dbReference type="ARBA" id="ARBA00023015"/>
    </source>
</evidence>
<proteinExistence type="predicted"/>
<protein>
    <recommendedName>
        <fullName evidence="11">SBP-type domain-containing protein</fullName>
    </recommendedName>
</protein>
<keyword evidence="8" id="KW-0539">Nucleus</keyword>
<keyword evidence="13" id="KW-1185">Reference proteome</keyword>
<evidence type="ECO:0000256" key="10">
    <source>
        <dbReference type="SAM" id="MobiDB-lite"/>
    </source>
</evidence>